<dbReference type="EMBL" id="CP111017">
    <property type="protein sequence ID" value="WAR08775.1"/>
    <property type="molecule type" value="Genomic_DNA"/>
</dbReference>
<organism evidence="1 2">
    <name type="scientific">Mya arenaria</name>
    <name type="common">Soft-shell clam</name>
    <dbReference type="NCBI Taxonomy" id="6604"/>
    <lineage>
        <taxon>Eukaryota</taxon>
        <taxon>Metazoa</taxon>
        <taxon>Spiralia</taxon>
        <taxon>Lophotrochozoa</taxon>
        <taxon>Mollusca</taxon>
        <taxon>Bivalvia</taxon>
        <taxon>Autobranchia</taxon>
        <taxon>Heteroconchia</taxon>
        <taxon>Euheterodonta</taxon>
        <taxon>Imparidentia</taxon>
        <taxon>Neoheterodontei</taxon>
        <taxon>Myida</taxon>
        <taxon>Myoidea</taxon>
        <taxon>Myidae</taxon>
        <taxon>Mya</taxon>
    </lineage>
</organism>
<keyword evidence="2" id="KW-1185">Reference proteome</keyword>
<evidence type="ECO:0000313" key="2">
    <source>
        <dbReference type="Proteomes" id="UP001164746"/>
    </source>
</evidence>
<dbReference type="Proteomes" id="UP001164746">
    <property type="component" value="Chromosome 6"/>
</dbReference>
<name>A0ABY7EFX3_MYAAR</name>
<accession>A0ABY7EFX3</accession>
<reference evidence="1" key="1">
    <citation type="submission" date="2022-11" db="EMBL/GenBank/DDBJ databases">
        <title>Centuries of genome instability and evolution in soft-shell clam transmissible cancer (bioRxiv).</title>
        <authorList>
            <person name="Hart S.F.M."/>
            <person name="Yonemitsu M.A."/>
            <person name="Giersch R.M."/>
            <person name="Beal B.F."/>
            <person name="Arriagada G."/>
            <person name="Davis B.W."/>
            <person name="Ostrander E.A."/>
            <person name="Goff S.P."/>
            <person name="Metzger M.J."/>
        </authorList>
    </citation>
    <scope>NUCLEOTIDE SEQUENCE</scope>
    <source>
        <strain evidence="1">MELC-2E11</strain>
        <tissue evidence="1">Siphon/mantle</tissue>
    </source>
</reference>
<proteinExistence type="predicted"/>
<protein>
    <submittedName>
        <fullName evidence="1">Uncharacterized protein</fullName>
    </submittedName>
</protein>
<sequence>MFVVIGSVLYKKYVRDDNEYLTLIAPSEIRQKISNFYIAITFPVTSGETVNYQSQTILANTS</sequence>
<evidence type="ECO:0000313" key="1">
    <source>
        <dbReference type="EMBL" id="WAR08775.1"/>
    </source>
</evidence>
<gene>
    <name evidence="1" type="ORF">MAR_018733</name>
</gene>